<dbReference type="Proteomes" id="UP000192472">
    <property type="component" value="Unassembled WGS sequence"/>
</dbReference>
<keyword evidence="3" id="KW-1185">Reference proteome</keyword>
<dbReference type="AlphaFoldDB" id="A0A1W2G7R4"/>
<evidence type="ECO:0000313" key="3">
    <source>
        <dbReference type="Proteomes" id="UP000192472"/>
    </source>
</evidence>
<dbReference type="Gene3D" id="1.10.287.470">
    <property type="entry name" value="Helix hairpin bin"/>
    <property type="match status" value="1"/>
</dbReference>
<dbReference type="RefSeq" id="WP_084371294.1">
    <property type="nucleotide sequence ID" value="NZ_FWYF01000001.1"/>
</dbReference>
<dbReference type="GO" id="GO:0015562">
    <property type="term" value="F:efflux transmembrane transporter activity"/>
    <property type="evidence" value="ECO:0007669"/>
    <property type="project" value="TreeGrafter"/>
</dbReference>
<gene>
    <name evidence="2" type="ORF">SAMN04488029_0991</name>
</gene>
<accession>A0A1W2G7R4</accession>
<dbReference type="InterPro" id="IPR006143">
    <property type="entry name" value="RND_pump_MFP"/>
</dbReference>
<dbReference type="SUPFAM" id="SSF111369">
    <property type="entry name" value="HlyD-like secretion proteins"/>
    <property type="match status" value="1"/>
</dbReference>
<reference evidence="2 3" key="1">
    <citation type="submission" date="2017-04" db="EMBL/GenBank/DDBJ databases">
        <authorList>
            <person name="Afonso C.L."/>
            <person name="Miller P.J."/>
            <person name="Scott M.A."/>
            <person name="Spackman E."/>
            <person name="Goraichik I."/>
            <person name="Dimitrov K.M."/>
            <person name="Suarez D.L."/>
            <person name="Swayne D.E."/>
        </authorList>
    </citation>
    <scope>NUCLEOTIDE SEQUENCE [LARGE SCALE GENOMIC DNA]</scope>
    <source>
        <strain evidence="2 3">DSM 26133</strain>
    </source>
</reference>
<comment type="similarity">
    <text evidence="1">Belongs to the membrane fusion protein (MFP) (TC 8.A.1) family.</text>
</comment>
<dbReference type="GO" id="GO:1990281">
    <property type="term" value="C:efflux pump complex"/>
    <property type="evidence" value="ECO:0007669"/>
    <property type="project" value="TreeGrafter"/>
</dbReference>
<protein>
    <submittedName>
        <fullName evidence="2">RND family efflux transporter, MFP subunit</fullName>
    </submittedName>
</protein>
<dbReference type="STRING" id="692418.SAMN04488029_0991"/>
<dbReference type="Gene3D" id="2.40.420.20">
    <property type="match status" value="1"/>
</dbReference>
<evidence type="ECO:0000256" key="1">
    <source>
        <dbReference type="ARBA" id="ARBA00009477"/>
    </source>
</evidence>
<sequence>MRRKLVSYAVVLLILVATYFAYQALSSQNVEPPQRPKPVAKNYVAAKPFEPQTVETTIEAFGRVGSAEQINVIAEVGGKLLHGSSVLKKGHRFRKGQLLCRIDDIEENLDLQARKSSFLHTLASILPDIRIDFPNSFSEWQSYFDGIKLDEKLPALPEAKSSKEKTFLAAKNILSEFYAIKSAEENLKKFYIYAPFNGSIVSINYQIGSVVNPGANIGTIISTDELELEIPVEQRDIEFVQKGKAVTIVDESDFEQNWIGTITRIADFIDPNSQSVSVFINIQKRSKYEALDGLFLKARIPGKSVKNAAEVPRRILKNKNEIFVVQDSVLVTRQVRVHKISENNAIISGLKSGEMMVTDRPSNASENMKVEIIKPKS</sequence>
<dbReference type="NCBIfam" id="TIGR01730">
    <property type="entry name" value="RND_mfp"/>
    <property type="match status" value="1"/>
</dbReference>
<dbReference type="EMBL" id="FWYF01000001">
    <property type="protein sequence ID" value="SMD32641.1"/>
    <property type="molecule type" value="Genomic_DNA"/>
</dbReference>
<name>A0A1W2G7R4_REIFA</name>
<organism evidence="2 3">
    <name type="scientific">Reichenbachiella faecimaris</name>
    <dbReference type="NCBI Taxonomy" id="692418"/>
    <lineage>
        <taxon>Bacteria</taxon>
        <taxon>Pseudomonadati</taxon>
        <taxon>Bacteroidota</taxon>
        <taxon>Cytophagia</taxon>
        <taxon>Cytophagales</taxon>
        <taxon>Reichenbachiellaceae</taxon>
        <taxon>Reichenbachiella</taxon>
    </lineage>
</organism>
<dbReference type="OrthoDB" id="1114717at2"/>
<dbReference type="PANTHER" id="PTHR30469">
    <property type="entry name" value="MULTIDRUG RESISTANCE PROTEIN MDTA"/>
    <property type="match status" value="1"/>
</dbReference>
<proteinExistence type="inferred from homology"/>
<dbReference type="Gene3D" id="2.40.30.170">
    <property type="match status" value="1"/>
</dbReference>
<dbReference type="Gene3D" id="2.40.50.100">
    <property type="match status" value="1"/>
</dbReference>
<evidence type="ECO:0000313" key="2">
    <source>
        <dbReference type="EMBL" id="SMD32641.1"/>
    </source>
</evidence>